<comment type="caution">
    <text evidence="3">The sequence shown here is derived from an EMBL/GenBank/DDBJ whole genome shotgun (WGS) entry which is preliminary data.</text>
</comment>
<reference evidence="3 4" key="1">
    <citation type="submission" date="2017-03" db="EMBL/GenBank/DDBJ databases">
        <title>Genome of the blue death feigning beetle - Asbolus verrucosus.</title>
        <authorList>
            <person name="Rider S.D."/>
        </authorList>
    </citation>
    <scope>NUCLEOTIDE SEQUENCE [LARGE SCALE GENOMIC DNA]</scope>
    <source>
        <strain evidence="3">Butters</strain>
        <tissue evidence="3">Head and leg muscle</tissue>
    </source>
</reference>
<evidence type="ECO:0000259" key="2">
    <source>
        <dbReference type="PROSITE" id="PS50240"/>
    </source>
</evidence>
<dbReference type="Pfam" id="PF00089">
    <property type="entry name" value="Trypsin"/>
    <property type="match status" value="2"/>
</dbReference>
<dbReference type="SMART" id="SM00020">
    <property type="entry name" value="Tryp_SPc"/>
    <property type="match status" value="1"/>
</dbReference>
<dbReference type="AlphaFoldDB" id="A0A482WB41"/>
<dbReference type="GO" id="GO:0006508">
    <property type="term" value="P:proteolysis"/>
    <property type="evidence" value="ECO:0007669"/>
    <property type="project" value="InterPro"/>
</dbReference>
<keyword evidence="4" id="KW-1185">Reference proteome</keyword>
<dbReference type="InterPro" id="IPR051333">
    <property type="entry name" value="CLIP_Serine_Protease"/>
</dbReference>
<name>A0A482WB41_ASBVE</name>
<accession>A0A482WB41</accession>
<proteinExistence type="predicted"/>
<dbReference type="PROSITE" id="PS50240">
    <property type="entry name" value="TRYPSIN_DOM"/>
    <property type="match status" value="2"/>
</dbReference>
<gene>
    <name evidence="3" type="ORF">BDFB_010723</name>
</gene>
<dbReference type="OrthoDB" id="5597713at2759"/>
<dbReference type="STRING" id="1661398.A0A482WB41"/>
<feature type="domain" description="Peptidase S1" evidence="2">
    <location>
        <begin position="1"/>
        <end position="193"/>
    </location>
</feature>
<feature type="domain" description="Peptidase S1" evidence="2">
    <location>
        <begin position="197"/>
        <end position="461"/>
    </location>
</feature>
<dbReference type="Gene3D" id="2.40.10.10">
    <property type="entry name" value="Trypsin-like serine proteases"/>
    <property type="match status" value="2"/>
</dbReference>
<dbReference type="PANTHER" id="PTHR24260:SF136">
    <property type="entry name" value="GH08193P-RELATED"/>
    <property type="match status" value="1"/>
</dbReference>
<dbReference type="InterPro" id="IPR043504">
    <property type="entry name" value="Peptidase_S1_PA_chymotrypsin"/>
</dbReference>
<protein>
    <submittedName>
        <fullName evidence="3">Trypsin domain containing protein</fullName>
    </submittedName>
</protein>
<dbReference type="SUPFAM" id="SSF50494">
    <property type="entry name" value="Trypsin-like serine proteases"/>
    <property type="match status" value="3"/>
</dbReference>
<keyword evidence="1" id="KW-1015">Disulfide bond</keyword>
<dbReference type="CDD" id="cd00190">
    <property type="entry name" value="Tryp_SPc"/>
    <property type="match status" value="1"/>
</dbReference>
<evidence type="ECO:0000313" key="4">
    <source>
        <dbReference type="Proteomes" id="UP000292052"/>
    </source>
</evidence>
<dbReference type="InterPro" id="IPR001254">
    <property type="entry name" value="Trypsin_dom"/>
</dbReference>
<dbReference type="PRINTS" id="PR00722">
    <property type="entry name" value="CHYMOTRYPSIN"/>
</dbReference>
<dbReference type="FunFam" id="2.40.10.10:FF:000068">
    <property type="entry name" value="transmembrane protease serine 2"/>
    <property type="match status" value="1"/>
</dbReference>
<dbReference type="InterPro" id="IPR009003">
    <property type="entry name" value="Peptidase_S1_PA"/>
</dbReference>
<evidence type="ECO:0000313" key="3">
    <source>
        <dbReference type="EMBL" id="RZC42386.1"/>
    </source>
</evidence>
<dbReference type="InterPro" id="IPR001314">
    <property type="entry name" value="Peptidase_S1A"/>
</dbReference>
<dbReference type="Proteomes" id="UP000292052">
    <property type="component" value="Unassembled WGS sequence"/>
</dbReference>
<organism evidence="3 4">
    <name type="scientific">Asbolus verrucosus</name>
    <name type="common">Desert ironclad beetle</name>
    <dbReference type="NCBI Taxonomy" id="1661398"/>
    <lineage>
        <taxon>Eukaryota</taxon>
        <taxon>Metazoa</taxon>
        <taxon>Ecdysozoa</taxon>
        <taxon>Arthropoda</taxon>
        <taxon>Hexapoda</taxon>
        <taxon>Insecta</taxon>
        <taxon>Pterygota</taxon>
        <taxon>Neoptera</taxon>
        <taxon>Endopterygota</taxon>
        <taxon>Coleoptera</taxon>
        <taxon>Polyphaga</taxon>
        <taxon>Cucujiformia</taxon>
        <taxon>Tenebrionidae</taxon>
        <taxon>Pimeliinae</taxon>
        <taxon>Asbolus</taxon>
    </lineage>
</organism>
<dbReference type="EMBL" id="QDEB01008340">
    <property type="protein sequence ID" value="RZC42386.1"/>
    <property type="molecule type" value="Genomic_DNA"/>
</dbReference>
<dbReference type="GO" id="GO:0004252">
    <property type="term" value="F:serine-type endopeptidase activity"/>
    <property type="evidence" value="ECO:0007669"/>
    <property type="project" value="InterPro"/>
</dbReference>
<evidence type="ECO:0000256" key="1">
    <source>
        <dbReference type="ARBA" id="ARBA00023157"/>
    </source>
</evidence>
<dbReference type="PANTHER" id="PTHR24260">
    <property type="match status" value="1"/>
</dbReference>
<feature type="non-terminal residue" evidence="3">
    <location>
        <position position="461"/>
    </location>
</feature>
<sequence>MGYLYPGRVVDAAGWGQISDESPGLVDELSYVPLSIIDQYECQTVFGSQLKNSMICAVGNYNEGICFGDIGGPLVTPALIGNHSMHVAIASFMSQNGCESLDPSGFTRVDSYNIANDLTNKLNYVTMSIIDQFECQAYYGDIGGPSVTPTLIGDYTVHVAISNFMNQNGCENTDPNGFTRTDVYHDWIIKAMESTRIIGGEVARAGQFPWQAAIYKHTADGNYFCGGALITEQWILTAGQCVDGAIQFTIKLGSNRLQGNDENRIILSTSTYVLHERFNPETLAHDLGMIKLHMPVTFTGKAVVVLLVKNYNYIIIDYVQSIQIAKMGYIHKGAPGTAAGWGQISDGDYTKKRHLSVIYAYILDSPELSNDLNFVEMTIIANYECQSYFGNQLTGAMTCVVGNYNEGNCFGDIGSPLVTVATLVGNASRHIATASFISQNGCESLDPSGYTRTDSYYNWIT</sequence>